<reference evidence="1 2" key="1">
    <citation type="submission" date="2019-02" db="EMBL/GenBank/DDBJ databases">
        <title>Deep-cultivation of Planctomycetes and their phenomic and genomic characterization uncovers novel biology.</title>
        <authorList>
            <person name="Wiegand S."/>
            <person name="Jogler M."/>
            <person name="Boedeker C."/>
            <person name="Pinto D."/>
            <person name="Vollmers J."/>
            <person name="Rivas-Marin E."/>
            <person name="Kohn T."/>
            <person name="Peeters S.H."/>
            <person name="Heuer A."/>
            <person name="Rast P."/>
            <person name="Oberbeckmann S."/>
            <person name="Bunk B."/>
            <person name="Jeske O."/>
            <person name="Meyerdierks A."/>
            <person name="Storesund J.E."/>
            <person name="Kallscheuer N."/>
            <person name="Luecker S."/>
            <person name="Lage O.M."/>
            <person name="Pohl T."/>
            <person name="Merkel B.J."/>
            <person name="Hornburger P."/>
            <person name="Mueller R.-W."/>
            <person name="Bruemmer F."/>
            <person name="Labrenz M."/>
            <person name="Spormann A.M."/>
            <person name="Op den Camp H."/>
            <person name="Overmann J."/>
            <person name="Amann R."/>
            <person name="Jetten M.S.M."/>
            <person name="Mascher T."/>
            <person name="Medema M.H."/>
            <person name="Devos D.P."/>
            <person name="Kaster A.-K."/>
            <person name="Ovreas L."/>
            <person name="Rohde M."/>
            <person name="Galperin M.Y."/>
            <person name="Jogler C."/>
        </authorList>
    </citation>
    <scope>NUCLEOTIDE SEQUENCE [LARGE SCALE GENOMIC DNA]</scope>
    <source>
        <strain evidence="1 2">Pan189</strain>
    </source>
</reference>
<dbReference type="KEGG" id="svp:Pan189_12810"/>
<evidence type="ECO:0000313" key="1">
    <source>
        <dbReference type="EMBL" id="QDT36917.1"/>
    </source>
</evidence>
<organism evidence="1 2">
    <name type="scientific">Stratiformator vulcanicus</name>
    <dbReference type="NCBI Taxonomy" id="2527980"/>
    <lineage>
        <taxon>Bacteria</taxon>
        <taxon>Pseudomonadati</taxon>
        <taxon>Planctomycetota</taxon>
        <taxon>Planctomycetia</taxon>
        <taxon>Planctomycetales</taxon>
        <taxon>Planctomycetaceae</taxon>
        <taxon>Stratiformator</taxon>
    </lineage>
</organism>
<name>A0A517QZ44_9PLAN</name>
<proteinExistence type="predicted"/>
<protein>
    <submittedName>
        <fullName evidence="1">Uncharacterized protein</fullName>
    </submittedName>
</protein>
<gene>
    <name evidence="1" type="ORF">Pan189_12810</name>
</gene>
<dbReference type="Proteomes" id="UP000317318">
    <property type="component" value="Chromosome"/>
</dbReference>
<accession>A0A517QZ44</accession>
<dbReference type="AlphaFoldDB" id="A0A517QZ44"/>
<dbReference type="RefSeq" id="WP_145363077.1">
    <property type="nucleotide sequence ID" value="NZ_CP036268.1"/>
</dbReference>
<sequence>MSVGYEINDIEQDIKNDQPDLFERRESLSSERVQSDGLKKQIRQALLDEPPELLGLSAV</sequence>
<evidence type="ECO:0000313" key="2">
    <source>
        <dbReference type="Proteomes" id="UP000317318"/>
    </source>
</evidence>
<keyword evidence="2" id="KW-1185">Reference proteome</keyword>
<dbReference type="EMBL" id="CP036268">
    <property type="protein sequence ID" value="QDT36917.1"/>
    <property type="molecule type" value="Genomic_DNA"/>
</dbReference>